<feature type="domain" description="WxL" evidence="3">
    <location>
        <begin position="35"/>
        <end position="229"/>
    </location>
</feature>
<reference evidence="5" key="1">
    <citation type="journal article" date="2013" name="Genome Announc.">
        <title>Complete Chromosome Sequence of Carnobacterium maltaromaticum LMA 28.</title>
        <authorList>
            <person name="Cailliez-Grimal C."/>
            <person name="Chaillou S."/>
            <person name="Anba-Mondoloni J."/>
            <person name="Loux V."/>
            <person name="Afzal M.I."/>
            <person name="Rahman A."/>
            <person name="Kergourlay G."/>
            <person name="Champomier-Verges M.C."/>
            <person name="Zagorec M."/>
            <person name="Dalgaard P."/>
            <person name="Leisner J.J."/>
            <person name="Prevost H."/>
            <person name="Revol-Junelles A.M."/>
            <person name="Borges F."/>
        </authorList>
    </citation>
    <scope>NUCLEOTIDE SEQUENCE</scope>
    <source>
        <strain evidence="5">LMA28</strain>
    </source>
</reference>
<sequence length="233" mass="24988">MKIKLVSAAILTAMGITALGTVAHAADYPDAKTGISDVNVSVEIGEDGGPTIPPIDPENPEPPVDPGPGNPHIGELSIRYISNLVFPTLPASTETTVVYADQDRNENDETFDNMVTIQDFRNDANRDGWELSVKQDTNSFIPGSFITMTPYVHPTIAAEYQIQTPSASGLRLNNAEQVFARTESQENPSGIVSIGFANPEMDGVELSVPANTPVGDYKTTITWNLSSAPLEDN</sequence>
<evidence type="ECO:0000256" key="2">
    <source>
        <dbReference type="SAM" id="SignalP"/>
    </source>
</evidence>
<evidence type="ECO:0000259" key="3">
    <source>
        <dbReference type="Pfam" id="PF13731"/>
    </source>
</evidence>
<accession>K8E6I4</accession>
<feature type="region of interest" description="Disordered" evidence="1">
    <location>
        <begin position="42"/>
        <end position="68"/>
    </location>
</feature>
<dbReference type="OrthoDB" id="2195034at2"/>
<gene>
    <name evidence="4" type="ORF">BN424_3049</name>
</gene>
<feature type="chain" id="PRO_5003919027" description="WxL domain-containing protein" evidence="2">
    <location>
        <begin position="26"/>
        <end position="233"/>
    </location>
</feature>
<dbReference type="Proteomes" id="UP000000212">
    <property type="component" value="Chromosome"/>
</dbReference>
<name>K8E6I4_CARML</name>
<evidence type="ECO:0000256" key="1">
    <source>
        <dbReference type="SAM" id="MobiDB-lite"/>
    </source>
</evidence>
<dbReference type="STRING" id="1234679.BN424_3049"/>
<dbReference type="Pfam" id="PF13731">
    <property type="entry name" value="WxL"/>
    <property type="match status" value="1"/>
</dbReference>
<dbReference type="InterPro" id="IPR027994">
    <property type="entry name" value="WxL_dom"/>
</dbReference>
<dbReference type="RefSeq" id="WP_015077474.1">
    <property type="nucleotide sequence ID" value="NC_019425.2"/>
</dbReference>
<feature type="signal peptide" evidence="2">
    <location>
        <begin position="1"/>
        <end position="25"/>
    </location>
</feature>
<dbReference type="AlphaFoldDB" id="K8E6I4"/>
<feature type="compositionally biased region" description="Pro residues" evidence="1">
    <location>
        <begin position="51"/>
        <end position="68"/>
    </location>
</feature>
<dbReference type="HOGENOM" id="CLU_1188224_0_0_9"/>
<evidence type="ECO:0000313" key="4">
    <source>
        <dbReference type="EMBL" id="CCO12470.2"/>
    </source>
</evidence>
<keyword evidence="5" id="KW-1185">Reference proteome</keyword>
<keyword evidence="2" id="KW-0732">Signal</keyword>
<dbReference type="eggNOG" id="COG5492">
    <property type="taxonomic scope" value="Bacteria"/>
</dbReference>
<dbReference type="KEGG" id="cml:BN424_3049"/>
<proteinExistence type="predicted"/>
<dbReference type="EMBL" id="HE999757">
    <property type="protein sequence ID" value="CCO12470.2"/>
    <property type="molecule type" value="Genomic_DNA"/>
</dbReference>
<protein>
    <recommendedName>
        <fullName evidence="3">WxL domain-containing protein</fullName>
    </recommendedName>
</protein>
<organism evidence="4 5">
    <name type="scientific">Carnobacterium maltaromaticum LMA28</name>
    <dbReference type="NCBI Taxonomy" id="1234679"/>
    <lineage>
        <taxon>Bacteria</taxon>
        <taxon>Bacillati</taxon>
        <taxon>Bacillota</taxon>
        <taxon>Bacilli</taxon>
        <taxon>Lactobacillales</taxon>
        <taxon>Carnobacteriaceae</taxon>
        <taxon>Carnobacterium</taxon>
    </lineage>
</organism>
<evidence type="ECO:0000313" key="5">
    <source>
        <dbReference type="Proteomes" id="UP000000212"/>
    </source>
</evidence>